<sequence length="80" mass="8797">MANKPSGMVNFHLLDGFRSLVLVGWSRAPYSAIDGSCFNAATRGTKYDVIDLAYHHSAPPDDPLDQQQATRQVHRSLSVP</sequence>
<protein>
    <submittedName>
        <fullName evidence="1">Uncharacterized protein</fullName>
    </submittedName>
</protein>
<proteinExistence type="predicted"/>
<dbReference type="EMBL" id="CM045872">
    <property type="protein sequence ID" value="KAI7949098.1"/>
    <property type="molecule type" value="Genomic_DNA"/>
</dbReference>
<reference evidence="2" key="2">
    <citation type="journal article" date="2018" name="Mol. Plant Microbe Interact.">
        <title>Genome sequence resources for the wheat stripe rust pathogen (Puccinia striiformis f. sp. tritici) and the barley stripe rust pathogen (Puccinia striiformis f. sp. hordei).</title>
        <authorList>
            <person name="Xia C."/>
            <person name="Wang M."/>
            <person name="Yin C."/>
            <person name="Cornejo O.E."/>
            <person name="Hulbert S.H."/>
            <person name="Chen X."/>
        </authorList>
    </citation>
    <scope>NUCLEOTIDE SEQUENCE [LARGE SCALE GENOMIC DNA]</scope>
    <source>
        <strain evidence="2">93-210</strain>
    </source>
</reference>
<name>A0ACC0EAC4_9BASI</name>
<keyword evidence="2" id="KW-1185">Reference proteome</keyword>
<evidence type="ECO:0000313" key="2">
    <source>
        <dbReference type="Proteomes" id="UP001060170"/>
    </source>
</evidence>
<dbReference type="Proteomes" id="UP001060170">
    <property type="component" value="Chromosome 8"/>
</dbReference>
<accession>A0ACC0EAC4</accession>
<reference evidence="2" key="1">
    <citation type="journal article" date="2018" name="BMC Genomics">
        <title>Genomic insights into host adaptation between the wheat stripe rust pathogen (Puccinia striiformis f. sp. tritici) and the barley stripe rust pathogen (Puccinia striiformis f. sp. hordei).</title>
        <authorList>
            <person name="Xia C."/>
            <person name="Wang M."/>
            <person name="Yin C."/>
            <person name="Cornejo O.E."/>
            <person name="Hulbert S.H."/>
            <person name="Chen X."/>
        </authorList>
    </citation>
    <scope>NUCLEOTIDE SEQUENCE [LARGE SCALE GENOMIC DNA]</scope>
    <source>
        <strain evidence="2">93-210</strain>
    </source>
</reference>
<evidence type="ECO:0000313" key="1">
    <source>
        <dbReference type="EMBL" id="KAI7949098.1"/>
    </source>
</evidence>
<organism evidence="1 2">
    <name type="scientific">Puccinia striiformis f. sp. tritici</name>
    <dbReference type="NCBI Taxonomy" id="168172"/>
    <lineage>
        <taxon>Eukaryota</taxon>
        <taxon>Fungi</taxon>
        <taxon>Dikarya</taxon>
        <taxon>Basidiomycota</taxon>
        <taxon>Pucciniomycotina</taxon>
        <taxon>Pucciniomycetes</taxon>
        <taxon>Pucciniales</taxon>
        <taxon>Pucciniaceae</taxon>
        <taxon>Puccinia</taxon>
    </lineage>
</organism>
<comment type="caution">
    <text evidence="1">The sequence shown here is derived from an EMBL/GenBank/DDBJ whole genome shotgun (WGS) entry which is preliminary data.</text>
</comment>
<reference evidence="1 2" key="3">
    <citation type="journal article" date="2022" name="Microbiol. Spectr.">
        <title>Folding features and dynamics of 3D genome architecture in plant fungal pathogens.</title>
        <authorList>
            <person name="Xia C."/>
        </authorList>
    </citation>
    <scope>NUCLEOTIDE SEQUENCE [LARGE SCALE GENOMIC DNA]</scope>
    <source>
        <strain evidence="1 2">93-210</strain>
    </source>
</reference>
<gene>
    <name evidence="1" type="ORF">MJO28_007919</name>
</gene>